<gene>
    <name evidence="4" type="ORF">TrRE_jg3861</name>
</gene>
<feature type="domain" description="C-type lectin" evidence="3">
    <location>
        <begin position="16"/>
        <end position="118"/>
    </location>
</feature>
<comment type="caution">
    <text evidence="4">The sequence shown here is derived from an EMBL/GenBank/DDBJ whole genome shotgun (WGS) entry which is preliminary data.</text>
</comment>
<dbReference type="EMBL" id="BRXZ01000888">
    <property type="protein sequence ID" value="GMH56685.1"/>
    <property type="molecule type" value="Genomic_DNA"/>
</dbReference>
<dbReference type="PROSITE" id="PS50041">
    <property type="entry name" value="C_TYPE_LECTIN_2"/>
    <property type="match status" value="2"/>
</dbReference>
<dbReference type="SUPFAM" id="SSF56436">
    <property type="entry name" value="C-type lectin-like"/>
    <property type="match status" value="2"/>
</dbReference>
<sequence length="480" mass="53428">MVELKEESGAKCLLSWIGYTDQGDSEGTWKWSSGESSSFTHWMDGEPNDLELDLDGAQSRPLCMMGYAEDMDTIDDWAGTGEDCAMVGWSCLWTNTDNGKTLEWSDLNCGVPLPFFCEYHNDRLLVQDHHQEEEVEVETECPDTTWGAFGGKCFKSIDSSTNMAECLESCACKGATLACPTSAEVNAFIQNHVKKTPSTLGWLGLSDYFLEGTWQCISEEQPDEVSFENWDNPGENHRYDPDNKYQNCAVMNDDGEWTSESCDWFDSDFGDSDPECICERGATKTVFVGLLSKTLRESWEEEWEDWFEEKDEWIDEWDEDNDCDDKDEDDRDEDEDCRRRGRRDRKDDDVGVAFMIGFFGFFISIVICSGFLCYRRMANTAKIQVAQISQRQRQAPSGGFEMTTINSQPRQTVLLGGGMPRPSISAPFNGPSPPAAASGDSTGLAAPAAGAAGVAGASGATGLYTPLRDDIPYAKAEYHS</sequence>
<proteinExistence type="predicted"/>
<evidence type="ECO:0000256" key="2">
    <source>
        <dbReference type="SAM" id="Phobius"/>
    </source>
</evidence>
<dbReference type="InterPro" id="IPR001304">
    <property type="entry name" value="C-type_lectin-like"/>
</dbReference>
<dbReference type="Gene3D" id="3.10.100.10">
    <property type="entry name" value="Mannose-Binding Protein A, subunit A"/>
    <property type="match status" value="2"/>
</dbReference>
<dbReference type="CDD" id="cd00037">
    <property type="entry name" value="CLECT"/>
    <property type="match status" value="1"/>
</dbReference>
<name>A0A9W6ZU07_9STRA</name>
<organism evidence="4 5">
    <name type="scientific">Triparma retinervis</name>
    <dbReference type="NCBI Taxonomy" id="2557542"/>
    <lineage>
        <taxon>Eukaryota</taxon>
        <taxon>Sar</taxon>
        <taxon>Stramenopiles</taxon>
        <taxon>Ochrophyta</taxon>
        <taxon>Bolidophyceae</taxon>
        <taxon>Parmales</taxon>
        <taxon>Triparmaceae</taxon>
        <taxon>Triparma</taxon>
    </lineage>
</organism>
<keyword evidence="2" id="KW-1133">Transmembrane helix</keyword>
<dbReference type="InterPro" id="IPR016187">
    <property type="entry name" value="CTDL_fold"/>
</dbReference>
<dbReference type="Proteomes" id="UP001165082">
    <property type="component" value="Unassembled WGS sequence"/>
</dbReference>
<evidence type="ECO:0000256" key="1">
    <source>
        <dbReference type="SAM" id="MobiDB-lite"/>
    </source>
</evidence>
<feature type="compositionally biased region" description="Acidic residues" evidence="1">
    <location>
        <begin position="318"/>
        <end position="335"/>
    </location>
</feature>
<dbReference type="PANTHER" id="PTHR22803">
    <property type="entry name" value="MANNOSE, PHOSPHOLIPASE, LECTIN RECEPTOR RELATED"/>
    <property type="match status" value="1"/>
</dbReference>
<dbReference type="SMART" id="SM00034">
    <property type="entry name" value="CLECT"/>
    <property type="match status" value="1"/>
</dbReference>
<dbReference type="InterPro" id="IPR016186">
    <property type="entry name" value="C-type_lectin-like/link_sf"/>
</dbReference>
<protein>
    <recommendedName>
        <fullName evidence="3">C-type lectin domain-containing protein</fullName>
    </recommendedName>
</protein>
<feature type="region of interest" description="Disordered" evidence="1">
    <location>
        <begin position="422"/>
        <end position="444"/>
    </location>
</feature>
<dbReference type="OrthoDB" id="7357196at2759"/>
<dbReference type="Pfam" id="PF00059">
    <property type="entry name" value="Lectin_C"/>
    <property type="match status" value="1"/>
</dbReference>
<reference evidence="4" key="1">
    <citation type="submission" date="2022-07" db="EMBL/GenBank/DDBJ databases">
        <title>Genome analysis of Parmales, a sister group of diatoms, reveals the evolutionary specialization of diatoms from phago-mixotrophs to photoautotrophs.</title>
        <authorList>
            <person name="Ban H."/>
            <person name="Sato S."/>
            <person name="Yoshikawa S."/>
            <person name="Kazumasa Y."/>
            <person name="Nakamura Y."/>
            <person name="Ichinomiya M."/>
            <person name="Saitoh K."/>
            <person name="Sato N."/>
            <person name="Blanc-Mathieu R."/>
            <person name="Endo H."/>
            <person name="Kuwata A."/>
            <person name="Ogata H."/>
        </authorList>
    </citation>
    <scope>NUCLEOTIDE SEQUENCE</scope>
</reference>
<feature type="region of interest" description="Disordered" evidence="1">
    <location>
        <begin position="318"/>
        <end position="343"/>
    </location>
</feature>
<keyword evidence="2" id="KW-0472">Membrane</keyword>
<evidence type="ECO:0000313" key="5">
    <source>
        <dbReference type="Proteomes" id="UP001165082"/>
    </source>
</evidence>
<evidence type="ECO:0000313" key="4">
    <source>
        <dbReference type="EMBL" id="GMH56685.1"/>
    </source>
</evidence>
<feature type="domain" description="C-type lectin" evidence="3">
    <location>
        <begin position="149"/>
        <end position="263"/>
    </location>
</feature>
<feature type="transmembrane region" description="Helical" evidence="2">
    <location>
        <begin position="352"/>
        <end position="374"/>
    </location>
</feature>
<evidence type="ECO:0000259" key="3">
    <source>
        <dbReference type="PROSITE" id="PS50041"/>
    </source>
</evidence>
<dbReference type="InterPro" id="IPR050111">
    <property type="entry name" value="C-type_lectin/snaclec_domain"/>
</dbReference>
<keyword evidence="5" id="KW-1185">Reference proteome</keyword>
<keyword evidence="2" id="KW-0812">Transmembrane</keyword>
<accession>A0A9W6ZU07</accession>
<dbReference type="AlphaFoldDB" id="A0A9W6ZU07"/>